<dbReference type="InterPro" id="IPR011009">
    <property type="entry name" value="Kinase-like_dom_sf"/>
</dbReference>
<evidence type="ECO:0000313" key="2">
    <source>
        <dbReference type="Proteomes" id="UP000481583"/>
    </source>
</evidence>
<comment type="caution">
    <text evidence="1">The sequence shown here is derived from an EMBL/GenBank/DDBJ whole genome shotgun (WGS) entry which is preliminary data.</text>
</comment>
<keyword evidence="1" id="KW-0808">Transferase</keyword>
<name>A0A6G4U822_9ACTN</name>
<dbReference type="Proteomes" id="UP000481583">
    <property type="component" value="Unassembled WGS sequence"/>
</dbReference>
<protein>
    <submittedName>
        <fullName evidence="1">Phosphotransferase</fullName>
    </submittedName>
</protein>
<dbReference type="RefSeq" id="WP_165240832.1">
    <property type="nucleotide sequence ID" value="NZ_JAAKZV010000148.1"/>
</dbReference>
<dbReference type="AlphaFoldDB" id="A0A6G4U822"/>
<evidence type="ECO:0000313" key="1">
    <source>
        <dbReference type="EMBL" id="NGN67538.1"/>
    </source>
</evidence>
<dbReference type="EMBL" id="JAAKZV010000148">
    <property type="protein sequence ID" value="NGN67538.1"/>
    <property type="molecule type" value="Genomic_DNA"/>
</dbReference>
<dbReference type="GO" id="GO:0016773">
    <property type="term" value="F:phosphotransferase activity, alcohol group as acceptor"/>
    <property type="evidence" value="ECO:0007669"/>
    <property type="project" value="InterPro"/>
</dbReference>
<dbReference type="InterPro" id="IPR006748">
    <property type="entry name" value="NH2Glyco/OHUrea_AB-resist_kin"/>
</dbReference>
<dbReference type="SUPFAM" id="SSF56112">
    <property type="entry name" value="Protein kinase-like (PK-like)"/>
    <property type="match status" value="1"/>
</dbReference>
<dbReference type="Pfam" id="PF04655">
    <property type="entry name" value="APH_6_hur"/>
    <property type="match status" value="1"/>
</dbReference>
<accession>A0A6G4U822</accession>
<sequence>MNDDLLFPPDLPVLEQMRIHASGRAWLAELPALVAKYREEWSLRLDPPFHGGSCSWVAPARTEDGTHAVFKVTWPHPEAAGEAEALRIWDGRGAVRLLRHDPGHSALLIERCEPGTELGDAEHLPAEERLLIGAELLRELWSADLPAGHGLARVADVCAEWADVVEERMARLRPGYDPGLVSLGARLLRELPASATREVVVHGDFNPGNLLAAERRPWLAIDAKPMAGDPGYDLYPLIEQVDDPYEHDDPKRVVADRFTLVADVLGEDRGRLLAWAVARRVETALWAADLGDGEGGGEVMGEARLLADLAGL</sequence>
<organism evidence="1 2">
    <name type="scientific">Streptomyces coryli</name>
    <dbReference type="NCBI Taxonomy" id="1128680"/>
    <lineage>
        <taxon>Bacteria</taxon>
        <taxon>Bacillati</taxon>
        <taxon>Actinomycetota</taxon>
        <taxon>Actinomycetes</taxon>
        <taxon>Kitasatosporales</taxon>
        <taxon>Streptomycetaceae</taxon>
        <taxon>Streptomyces</taxon>
    </lineage>
</organism>
<dbReference type="Gene3D" id="3.90.1200.10">
    <property type="match status" value="1"/>
</dbReference>
<proteinExistence type="predicted"/>
<gene>
    <name evidence="1" type="ORF">G5C51_26985</name>
</gene>
<reference evidence="1 2" key="1">
    <citation type="submission" date="2020-02" db="EMBL/GenBank/DDBJ databases">
        <title>Whole-genome analyses of novel actinobacteria.</title>
        <authorList>
            <person name="Sahin N."/>
        </authorList>
    </citation>
    <scope>NUCLEOTIDE SEQUENCE [LARGE SCALE GENOMIC DNA]</scope>
    <source>
        <strain evidence="1 2">A7024</strain>
    </source>
</reference>
<dbReference type="GO" id="GO:0019748">
    <property type="term" value="P:secondary metabolic process"/>
    <property type="evidence" value="ECO:0007669"/>
    <property type="project" value="InterPro"/>
</dbReference>
<keyword evidence="2" id="KW-1185">Reference proteome</keyword>